<dbReference type="RefSeq" id="WP_258418371.1">
    <property type="nucleotide sequence ID" value="NZ_JAPTNG010000023.1"/>
</dbReference>
<dbReference type="EMBL" id="JAPTNG010000023">
    <property type="protein sequence ID" value="MCZ0833425.1"/>
    <property type="molecule type" value="Genomic_DNA"/>
</dbReference>
<evidence type="ECO:0008006" key="3">
    <source>
        <dbReference type="Google" id="ProtNLM"/>
    </source>
</evidence>
<evidence type="ECO:0000313" key="2">
    <source>
        <dbReference type="Proteomes" id="UP001067708"/>
    </source>
</evidence>
<comment type="caution">
    <text evidence="1">The sequence shown here is derived from an EMBL/GenBank/DDBJ whole genome shotgun (WGS) entry which is preliminary data.</text>
</comment>
<organism evidence="1 2">
    <name type="scientific">Brevibacillus halotolerans</name>
    <dbReference type="NCBI Taxonomy" id="1507437"/>
    <lineage>
        <taxon>Bacteria</taxon>
        <taxon>Bacillati</taxon>
        <taxon>Bacillota</taxon>
        <taxon>Bacilli</taxon>
        <taxon>Bacillales</taxon>
        <taxon>Paenibacillaceae</taxon>
        <taxon>Brevibacillus</taxon>
    </lineage>
</organism>
<gene>
    <name evidence="1" type="ORF">O0535_22210</name>
</gene>
<proteinExistence type="predicted"/>
<sequence length="65" mass="7644">MGLNQEENKLKEYQAKIERLIAMNRVDIQRRKILSLVEGIRKGELTIEEVTTYTTLTPEQLRDLI</sequence>
<reference evidence="1" key="1">
    <citation type="submission" date="2022-09" db="EMBL/GenBank/DDBJ databases">
        <title>Genome analysis and characterization of larvicidal activity of Brevibacillus strains.</title>
        <authorList>
            <person name="Patrusheva E.V."/>
            <person name="Izotova A.O."/>
            <person name="Toshchakov S.V."/>
            <person name="Sineoky S.P."/>
        </authorList>
    </citation>
    <scope>NUCLEOTIDE SEQUENCE</scope>
    <source>
        <strain evidence="1">VKPM_B-13244</strain>
    </source>
</reference>
<evidence type="ECO:0000313" key="1">
    <source>
        <dbReference type="EMBL" id="MCZ0833425.1"/>
    </source>
</evidence>
<keyword evidence="2" id="KW-1185">Reference proteome</keyword>
<accession>A0ABT4I2Z4</accession>
<dbReference type="Proteomes" id="UP001067708">
    <property type="component" value="Unassembled WGS sequence"/>
</dbReference>
<protein>
    <recommendedName>
        <fullName evidence="3">Histidine kinase</fullName>
    </recommendedName>
</protein>
<name>A0ABT4I2Z4_9BACL</name>